<evidence type="ECO:0000313" key="5">
    <source>
        <dbReference type="EMBL" id="OJT08813.1"/>
    </source>
</evidence>
<evidence type="ECO:0000256" key="2">
    <source>
        <dbReference type="RuleBase" id="RU368122"/>
    </source>
</evidence>
<protein>
    <recommendedName>
        <fullName evidence="2">AA9 family lytic polysaccharide monooxygenase</fullName>
        <ecNumber evidence="2">1.14.99.56</ecNumber>
    </recommendedName>
    <alternativeName>
        <fullName evidence="2">Endo-beta-1,4-glucanase</fullName>
    </alternativeName>
    <alternativeName>
        <fullName evidence="2">Glycosyl hydrolase 61 family protein</fullName>
    </alternativeName>
</protein>
<dbReference type="AlphaFoldDB" id="A0A1M2VMM3"/>
<keyword evidence="2" id="KW-0964">Secreted</keyword>
<dbReference type="Pfam" id="PF03443">
    <property type="entry name" value="AA9"/>
    <property type="match status" value="1"/>
</dbReference>
<dbReference type="InterPro" id="IPR049892">
    <property type="entry name" value="AA9"/>
</dbReference>
<comment type="caution">
    <text evidence="5">The sequence shown here is derived from an EMBL/GenBank/DDBJ whole genome shotgun (WGS) entry which is preliminary data.</text>
</comment>
<feature type="signal peptide" evidence="3">
    <location>
        <begin position="1"/>
        <end position="19"/>
    </location>
</feature>
<dbReference type="CDD" id="cd21175">
    <property type="entry name" value="LPMO_AA9"/>
    <property type="match status" value="1"/>
</dbReference>
<evidence type="ECO:0000313" key="6">
    <source>
        <dbReference type="Proteomes" id="UP000184267"/>
    </source>
</evidence>
<dbReference type="InterPro" id="IPR005103">
    <property type="entry name" value="AA9_LPMO"/>
</dbReference>
<dbReference type="PANTHER" id="PTHR33353:SF19">
    <property type="entry name" value="GLYCOSYLHYDROLASE FAMILY 61-8 PROTEIN"/>
    <property type="match status" value="1"/>
</dbReference>
<comment type="domain">
    <text evidence="2">Has a modular structure: an endo-beta-1,4-glucanase catalytic module at the N-terminus, a linker rich in serines and threonines, and a C-terminal carbohydrate-binding module (CBM).</text>
</comment>
<dbReference type="STRING" id="154538.A0A1M2VMM3"/>
<comment type="subcellular location">
    <subcellularLocation>
        <location evidence="2">Secreted</location>
    </subcellularLocation>
</comment>
<dbReference type="GO" id="GO:0008810">
    <property type="term" value="F:cellulase activity"/>
    <property type="evidence" value="ECO:0007669"/>
    <property type="project" value="UniProtKB-UniRule"/>
</dbReference>
<name>A0A1M2VMM3_TRAPU</name>
<organism evidence="5 6">
    <name type="scientific">Trametes pubescens</name>
    <name type="common">White-rot fungus</name>
    <dbReference type="NCBI Taxonomy" id="154538"/>
    <lineage>
        <taxon>Eukaryota</taxon>
        <taxon>Fungi</taxon>
        <taxon>Dikarya</taxon>
        <taxon>Basidiomycota</taxon>
        <taxon>Agaricomycotina</taxon>
        <taxon>Agaricomycetes</taxon>
        <taxon>Polyporales</taxon>
        <taxon>Polyporaceae</taxon>
        <taxon>Trametes</taxon>
    </lineage>
</organism>
<dbReference type="Gene3D" id="2.70.50.70">
    <property type="match status" value="1"/>
</dbReference>
<dbReference type="GO" id="GO:0030245">
    <property type="term" value="P:cellulose catabolic process"/>
    <property type="evidence" value="ECO:0007669"/>
    <property type="project" value="UniProtKB-UniRule"/>
</dbReference>
<dbReference type="OMA" id="YPECAQF"/>
<proteinExistence type="predicted"/>
<accession>A0A1M2VMM3</accession>
<dbReference type="OrthoDB" id="4849160at2759"/>
<dbReference type="EMBL" id="MNAD01001011">
    <property type="protein sequence ID" value="OJT08813.1"/>
    <property type="molecule type" value="Genomic_DNA"/>
</dbReference>
<keyword evidence="3" id="KW-0732">Signal</keyword>
<dbReference type="EC" id="1.14.99.56" evidence="2"/>
<keyword evidence="2" id="KW-0136">Cellulose degradation</keyword>
<comment type="catalytic activity">
    <reaction evidence="2">
        <text>[(1-&gt;4)-beta-D-glucosyl]n+m + reduced acceptor + O2 = 4-dehydro-beta-D-glucosyl-[(1-&gt;4)-beta-D-glucosyl]n-1 + [(1-&gt;4)-beta-D-glucosyl]m + acceptor + H2O.</text>
        <dbReference type="EC" id="1.14.99.56"/>
    </reaction>
</comment>
<dbReference type="PANTHER" id="PTHR33353">
    <property type="entry name" value="PUTATIVE (AFU_ORTHOLOGUE AFUA_1G12560)-RELATED"/>
    <property type="match status" value="1"/>
</dbReference>
<reference evidence="5 6" key="1">
    <citation type="submission" date="2016-10" db="EMBL/GenBank/DDBJ databases">
        <title>Genome sequence of the basidiomycete white-rot fungus Trametes pubescens.</title>
        <authorList>
            <person name="Makela M.R."/>
            <person name="Granchi Z."/>
            <person name="Peng M."/>
            <person name="De Vries R.P."/>
            <person name="Grigoriev I."/>
            <person name="Riley R."/>
            <person name="Hilden K."/>
        </authorList>
    </citation>
    <scope>NUCLEOTIDE SEQUENCE [LARGE SCALE GENOMIC DNA]</scope>
    <source>
        <strain evidence="5 6">FBCC735</strain>
    </source>
</reference>
<dbReference type="GO" id="GO:0005576">
    <property type="term" value="C:extracellular region"/>
    <property type="evidence" value="ECO:0007669"/>
    <property type="project" value="UniProtKB-SubCell"/>
</dbReference>
<evidence type="ECO:0000259" key="4">
    <source>
        <dbReference type="Pfam" id="PF03443"/>
    </source>
</evidence>
<keyword evidence="2" id="KW-0624">Polysaccharide degradation</keyword>
<sequence length="294" mass="31322">MFVTAVLTTLALAVTQVAAHGGVLSYQINGQIYQGFKAYNTPVGQTSIQRERDTYNPITDPTDGSLACNTNGASLGSAQQSATVAAGSKVVAYWNEWPHALGPVMIYMANCNGACTSATPSSLDWFKIEHSGLLSGSLPNGQWAQGQLIANNNSWTTTIPASLKAGEYFLRHELLAIHTSNQPQFYPECAQLKVTVGAMQTNFQFCPSHVEGWQGSGSAQPSGSYLVKFPGAYKMCALSRVCCPAASLTYSPNRSDPGVGIDVYSQPVSNIFASSGLGLTSHYRTYPTTRSPVS</sequence>
<comment type="function">
    <text evidence="2">Lytic polysaccharide monooxygenase (LMPO) that depolymerizes crystalline and amorphous polysaccharides via the oxidation of scissile alpha- or beta-(1-4)-glycosidic bonds, yielding C1 and/or C4 oxidation products. Catalysis by LPMOs requires the reduction of the active-site copper from Cu(II) to Cu(I) by a reducing agent and H(2)O(2) or O(2) as a cosubstrate.</text>
</comment>
<gene>
    <name evidence="5" type="ORF">TRAPUB_319</name>
</gene>
<keyword evidence="1 2" id="KW-1015">Disulfide bond</keyword>
<evidence type="ECO:0000256" key="1">
    <source>
        <dbReference type="ARBA" id="ARBA00023157"/>
    </source>
</evidence>
<keyword evidence="2" id="KW-0119">Carbohydrate metabolism</keyword>
<feature type="domain" description="Auxiliary Activity family 9 catalytic" evidence="4">
    <location>
        <begin position="20"/>
        <end position="234"/>
    </location>
</feature>
<dbReference type="GO" id="GO:0030248">
    <property type="term" value="F:cellulose binding"/>
    <property type="evidence" value="ECO:0007669"/>
    <property type="project" value="UniProtKB-UniRule"/>
</dbReference>
<feature type="chain" id="PRO_5013019076" description="AA9 family lytic polysaccharide monooxygenase" evidence="3">
    <location>
        <begin position="20"/>
        <end position="294"/>
    </location>
</feature>
<evidence type="ECO:0000256" key="3">
    <source>
        <dbReference type="SAM" id="SignalP"/>
    </source>
</evidence>
<keyword evidence="6" id="KW-1185">Reference proteome</keyword>
<dbReference type="Proteomes" id="UP000184267">
    <property type="component" value="Unassembled WGS sequence"/>
</dbReference>